<evidence type="ECO:0000313" key="2">
    <source>
        <dbReference type="EMBL" id="TEB37434.1"/>
    </source>
</evidence>
<comment type="caution">
    <text evidence="2">The sequence shown here is derived from an EMBL/GenBank/DDBJ whole genome shotgun (WGS) entry which is preliminary data.</text>
</comment>
<evidence type="ECO:0000256" key="1">
    <source>
        <dbReference type="SAM" id="MobiDB-lite"/>
    </source>
</evidence>
<organism evidence="2 3">
    <name type="scientific">Coprinellus micaceus</name>
    <name type="common">Glistening ink-cap mushroom</name>
    <name type="synonym">Coprinus micaceus</name>
    <dbReference type="NCBI Taxonomy" id="71717"/>
    <lineage>
        <taxon>Eukaryota</taxon>
        <taxon>Fungi</taxon>
        <taxon>Dikarya</taxon>
        <taxon>Basidiomycota</taxon>
        <taxon>Agaricomycotina</taxon>
        <taxon>Agaricomycetes</taxon>
        <taxon>Agaricomycetidae</taxon>
        <taxon>Agaricales</taxon>
        <taxon>Agaricineae</taxon>
        <taxon>Psathyrellaceae</taxon>
        <taxon>Coprinellus</taxon>
    </lineage>
</organism>
<accession>A0A4Y7TU28</accession>
<feature type="non-terminal residue" evidence="2">
    <location>
        <position position="92"/>
    </location>
</feature>
<keyword evidence="3" id="KW-1185">Reference proteome</keyword>
<feature type="region of interest" description="Disordered" evidence="1">
    <location>
        <begin position="8"/>
        <end position="37"/>
    </location>
</feature>
<dbReference type="AlphaFoldDB" id="A0A4Y7TU28"/>
<protein>
    <submittedName>
        <fullName evidence="2">Uncharacterized protein</fullName>
    </submittedName>
</protein>
<feature type="compositionally biased region" description="Polar residues" evidence="1">
    <location>
        <begin position="25"/>
        <end position="37"/>
    </location>
</feature>
<name>A0A4Y7TU28_COPMI</name>
<sequence length="92" mass="10141">MKWACLEAKWKHDKDRRQKAPGVVTHSQPTATQTPPQVILSSPENWLMVTGGTMVTDDVGNADRNPPITDSARVSTFPFPLILRSIGTRSTP</sequence>
<proteinExistence type="predicted"/>
<gene>
    <name evidence="2" type="ORF">FA13DRAFT_1726533</name>
</gene>
<dbReference type="Proteomes" id="UP000298030">
    <property type="component" value="Unassembled WGS sequence"/>
</dbReference>
<dbReference type="EMBL" id="QPFP01000004">
    <property type="protein sequence ID" value="TEB37434.1"/>
    <property type="molecule type" value="Genomic_DNA"/>
</dbReference>
<feature type="compositionally biased region" description="Basic and acidic residues" evidence="1">
    <location>
        <begin position="8"/>
        <end position="18"/>
    </location>
</feature>
<reference evidence="2 3" key="1">
    <citation type="journal article" date="2019" name="Nat. Ecol. Evol.">
        <title>Megaphylogeny resolves global patterns of mushroom evolution.</title>
        <authorList>
            <person name="Varga T."/>
            <person name="Krizsan K."/>
            <person name="Foldi C."/>
            <person name="Dima B."/>
            <person name="Sanchez-Garcia M."/>
            <person name="Sanchez-Ramirez S."/>
            <person name="Szollosi G.J."/>
            <person name="Szarkandi J.G."/>
            <person name="Papp V."/>
            <person name="Albert L."/>
            <person name="Andreopoulos W."/>
            <person name="Angelini C."/>
            <person name="Antonin V."/>
            <person name="Barry K.W."/>
            <person name="Bougher N.L."/>
            <person name="Buchanan P."/>
            <person name="Buyck B."/>
            <person name="Bense V."/>
            <person name="Catcheside P."/>
            <person name="Chovatia M."/>
            <person name="Cooper J."/>
            <person name="Damon W."/>
            <person name="Desjardin D."/>
            <person name="Finy P."/>
            <person name="Geml J."/>
            <person name="Haridas S."/>
            <person name="Hughes K."/>
            <person name="Justo A."/>
            <person name="Karasinski D."/>
            <person name="Kautmanova I."/>
            <person name="Kiss B."/>
            <person name="Kocsube S."/>
            <person name="Kotiranta H."/>
            <person name="LaButti K.M."/>
            <person name="Lechner B.E."/>
            <person name="Liimatainen K."/>
            <person name="Lipzen A."/>
            <person name="Lukacs Z."/>
            <person name="Mihaltcheva S."/>
            <person name="Morgado L.N."/>
            <person name="Niskanen T."/>
            <person name="Noordeloos M.E."/>
            <person name="Ohm R.A."/>
            <person name="Ortiz-Santana B."/>
            <person name="Ovrebo C."/>
            <person name="Racz N."/>
            <person name="Riley R."/>
            <person name="Savchenko A."/>
            <person name="Shiryaev A."/>
            <person name="Soop K."/>
            <person name="Spirin V."/>
            <person name="Szebenyi C."/>
            <person name="Tomsovsky M."/>
            <person name="Tulloss R.E."/>
            <person name="Uehling J."/>
            <person name="Grigoriev I.V."/>
            <person name="Vagvolgyi C."/>
            <person name="Papp T."/>
            <person name="Martin F.M."/>
            <person name="Miettinen O."/>
            <person name="Hibbett D.S."/>
            <person name="Nagy L.G."/>
        </authorList>
    </citation>
    <scope>NUCLEOTIDE SEQUENCE [LARGE SCALE GENOMIC DNA]</scope>
    <source>
        <strain evidence="2 3">FP101781</strain>
    </source>
</reference>
<evidence type="ECO:0000313" key="3">
    <source>
        <dbReference type="Proteomes" id="UP000298030"/>
    </source>
</evidence>